<keyword evidence="10" id="KW-1185">Reference proteome</keyword>
<accession>F2UHR7</accession>
<evidence type="ECO:0000313" key="10">
    <source>
        <dbReference type="Proteomes" id="UP000007799"/>
    </source>
</evidence>
<keyword evidence="2" id="KW-0963">Cytoplasm</keyword>
<gene>
    <name evidence="9" type="ORF">PTSG_08016</name>
</gene>
<dbReference type="CDD" id="cd10142">
    <property type="entry name" value="HD_SAS6_N"/>
    <property type="match status" value="1"/>
</dbReference>
<evidence type="ECO:0000259" key="8">
    <source>
        <dbReference type="Pfam" id="PF16531"/>
    </source>
</evidence>
<dbReference type="PANTHER" id="PTHR44281">
    <property type="entry name" value="SPINDLE ASSEMBLY ABNORMAL PROTEIN 6 HOMOLOG"/>
    <property type="match status" value="1"/>
</dbReference>
<evidence type="ECO:0000256" key="3">
    <source>
        <dbReference type="ARBA" id="ARBA00023054"/>
    </source>
</evidence>
<feature type="domain" description="Spindle assembly abnormal protein 6 N-terminal" evidence="8">
    <location>
        <begin position="21"/>
        <end position="126"/>
    </location>
</feature>
<evidence type="ECO:0000313" key="9">
    <source>
        <dbReference type="EMBL" id="EGD76666.1"/>
    </source>
</evidence>
<evidence type="ECO:0000256" key="1">
    <source>
        <dbReference type="ARBA" id="ARBA00004300"/>
    </source>
</evidence>
<dbReference type="Pfam" id="PF16531">
    <property type="entry name" value="SAS-6_N"/>
    <property type="match status" value="1"/>
</dbReference>
<feature type="compositionally biased region" description="Basic and acidic residues" evidence="7">
    <location>
        <begin position="210"/>
        <end position="237"/>
    </location>
</feature>
<proteinExistence type="predicted"/>
<feature type="compositionally biased region" description="Basic and acidic residues" evidence="7">
    <location>
        <begin position="194"/>
        <end position="203"/>
    </location>
</feature>
<dbReference type="Proteomes" id="UP000007799">
    <property type="component" value="Unassembled WGS sequence"/>
</dbReference>
<sequence>MRISTKLVSSDRLQYVQLSLQFTTTALDREVLSIRLTDPADPLFLYCSNIDQNDFLSLKRHQDIKVDFRSFPLEVQHLVQLCVAEADAPMPRYVCELRCADDHGGAAAVHLIETNTFKNLNHLTLSVVPGDDGAIKAYLADCLKQLQAENSHLSSNCEDMAATIDSLRESLAVSEETRVRAEDEHARALHDATQRLQREKEEAVASTRQQLERARRETETSLTQEHERRVHASRQDAERLQARVEELTRSNEEMVKLRYSLEARVNELEVQLSRCQEQLDERTQRAEQHRARADDLAANKRAVEEELTRAHARIDELRQQCDAHTRAAADTEQTVADLQAQLEDKSKELEDTKEHADTLTRTLQSCHAEIHRGNAIITQYQKDLADATSGLDARDRVTVEQERRVKELEAETKRLQEDVAGLQREYEAAMQRNKEQTAELHALTGTVDTQQQELKAKERMIAWLSKRQQELEEKEREVALNSVAAKKRVPLGGIDVNGAFVFQAPGAKRQQFADKPADPAAAKSRAPAQFRPTNRQKQQQQQQQRGVPQPHPMPTKPTTDYSLLLSAP</sequence>
<dbReference type="Gene3D" id="2.170.210.20">
    <property type="entry name" value="Spindle assembly abnormal protein 6, N-terminal domain"/>
    <property type="match status" value="1"/>
</dbReference>
<dbReference type="GO" id="GO:0007099">
    <property type="term" value="P:centriole replication"/>
    <property type="evidence" value="ECO:0007669"/>
    <property type="project" value="TreeGrafter"/>
</dbReference>
<evidence type="ECO:0000256" key="2">
    <source>
        <dbReference type="ARBA" id="ARBA00022490"/>
    </source>
</evidence>
<protein>
    <recommendedName>
        <fullName evidence="8">Spindle assembly abnormal protein 6 N-terminal domain-containing protein</fullName>
    </recommendedName>
</protein>
<dbReference type="InterPro" id="IPR038558">
    <property type="entry name" value="SAS-6_N_sf"/>
</dbReference>
<dbReference type="OrthoDB" id="49058at2759"/>
<dbReference type="KEGG" id="sre:PTSG_08016"/>
<keyword evidence="3 6" id="KW-0175">Coiled coil</keyword>
<dbReference type="EMBL" id="GL832975">
    <property type="protein sequence ID" value="EGD76666.1"/>
    <property type="molecule type" value="Genomic_DNA"/>
</dbReference>
<comment type="subcellular location">
    <subcellularLocation>
        <location evidence="1">Cytoplasm</location>
        <location evidence="1">Cytoskeleton</location>
        <location evidence="1">Microtubule organizing center</location>
        <location evidence="1">Centrosome</location>
    </subcellularLocation>
</comment>
<evidence type="ECO:0000256" key="7">
    <source>
        <dbReference type="SAM" id="MobiDB-lite"/>
    </source>
</evidence>
<keyword evidence="4" id="KW-0206">Cytoskeleton</keyword>
<dbReference type="GO" id="GO:0005814">
    <property type="term" value="C:centriole"/>
    <property type="evidence" value="ECO:0007669"/>
    <property type="project" value="TreeGrafter"/>
</dbReference>
<reference evidence="9" key="1">
    <citation type="submission" date="2009-08" db="EMBL/GenBank/DDBJ databases">
        <title>Annotation of Salpingoeca rosetta.</title>
        <authorList>
            <consortium name="The Broad Institute Genome Sequencing Platform"/>
            <person name="Russ C."/>
            <person name="Cuomo C."/>
            <person name="Burger G."/>
            <person name="Gray M.W."/>
            <person name="Holland P.W.H."/>
            <person name="King N."/>
            <person name="Lang F.B.F."/>
            <person name="Roger A.J."/>
            <person name="Ruiz-Trillo I."/>
            <person name="Young S.K."/>
            <person name="Zeng Q."/>
            <person name="Gargeya S."/>
            <person name="Alvarado L."/>
            <person name="Berlin A."/>
            <person name="Chapman S.B."/>
            <person name="Chen Z."/>
            <person name="Freedman E."/>
            <person name="Gellesch M."/>
            <person name="Goldberg J."/>
            <person name="Griggs A."/>
            <person name="Gujja S."/>
            <person name="Heilman E."/>
            <person name="Heiman D."/>
            <person name="Howarth C."/>
            <person name="Mehta T."/>
            <person name="Neiman D."/>
            <person name="Pearson M."/>
            <person name="Roberts A."/>
            <person name="Saif S."/>
            <person name="Shea T."/>
            <person name="Shenoy N."/>
            <person name="Sisk P."/>
            <person name="Stolte C."/>
            <person name="Sykes S."/>
            <person name="White J."/>
            <person name="Yandava C."/>
            <person name="Haas B."/>
            <person name="Nusbaum C."/>
            <person name="Birren B."/>
        </authorList>
    </citation>
    <scope>NUCLEOTIDE SEQUENCE [LARGE SCALE GENOMIC DNA]</scope>
    <source>
        <strain evidence="9">ATCC 50818</strain>
    </source>
</reference>
<name>F2UHR7_SALR5</name>
<evidence type="ECO:0000256" key="5">
    <source>
        <dbReference type="ARBA" id="ARBA00023306"/>
    </source>
</evidence>
<evidence type="ECO:0000256" key="6">
    <source>
        <dbReference type="SAM" id="Coils"/>
    </source>
</evidence>
<dbReference type="GeneID" id="16071600"/>
<feature type="region of interest" description="Disordered" evidence="7">
    <location>
        <begin position="194"/>
        <end position="237"/>
    </location>
</feature>
<dbReference type="OMA" id="GKMGFKW"/>
<dbReference type="RefSeq" id="XP_004991038.1">
    <property type="nucleotide sequence ID" value="XM_004990981.1"/>
</dbReference>
<keyword evidence="5" id="KW-0131">Cell cycle</keyword>
<feature type="region of interest" description="Disordered" evidence="7">
    <location>
        <begin position="510"/>
        <end position="568"/>
    </location>
</feature>
<dbReference type="InterPro" id="IPR032396">
    <property type="entry name" value="SAS-6_N"/>
</dbReference>
<dbReference type="GO" id="GO:0005813">
    <property type="term" value="C:centrosome"/>
    <property type="evidence" value="ECO:0007669"/>
    <property type="project" value="UniProtKB-SubCell"/>
</dbReference>
<feature type="coiled-coil region" evidence="6">
    <location>
        <begin position="398"/>
        <end position="474"/>
    </location>
</feature>
<dbReference type="PANTHER" id="PTHR44281:SF2">
    <property type="entry name" value="SPINDLE ASSEMBLY ABNORMAL PROTEIN 6 HOMOLOG"/>
    <property type="match status" value="1"/>
</dbReference>
<evidence type="ECO:0000256" key="4">
    <source>
        <dbReference type="ARBA" id="ARBA00023212"/>
    </source>
</evidence>
<organism evidence="10">
    <name type="scientific">Salpingoeca rosetta (strain ATCC 50818 / BSB-021)</name>
    <dbReference type="NCBI Taxonomy" id="946362"/>
    <lineage>
        <taxon>Eukaryota</taxon>
        <taxon>Choanoflagellata</taxon>
        <taxon>Craspedida</taxon>
        <taxon>Salpingoecidae</taxon>
        <taxon>Salpingoeca</taxon>
    </lineage>
</organism>
<dbReference type="InParanoid" id="F2UHR7"/>
<dbReference type="AlphaFoldDB" id="F2UHR7"/>
<dbReference type="eggNOG" id="ENOG502QQ4W">
    <property type="taxonomic scope" value="Eukaryota"/>
</dbReference>
<dbReference type="STRING" id="946362.F2UHR7"/>
<feature type="compositionally biased region" description="Low complexity" evidence="7">
    <location>
        <begin position="518"/>
        <end position="544"/>
    </location>
</feature>
<dbReference type="Gene3D" id="1.10.287.1490">
    <property type="match status" value="1"/>
</dbReference>